<reference evidence="2 3" key="2">
    <citation type="submission" date="2020-08" db="EMBL/GenBank/DDBJ databases">
        <authorList>
            <person name="Partida-Martinez L."/>
            <person name="Huntemann M."/>
            <person name="Clum A."/>
            <person name="Wang J."/>
            <person name="Palaniappan K."/>
            <person name="Ritter S."/>
            <person name="Chen I.-M."/>
            <person name="Stamatis D."/>
            <person name="Reddy T."/>
            <person name="O'Malley R."/>
            <person name="Daum C."/>
            <person name="Shapiro N."/>
            <person name="Ivanova N."/>
            <person name="Kyrpides N."/>
            <person name="Woyke T."/>
        </authorList>
    </citation>
    <scope>NUCLEOTIDE SEQUENCE [LARGE SCALE GENOMIC DNA]</scope>
    <source>
        <strain evidence="2 3">AS3.13</strain>
    </source>
</reference>
<sequence>MSQNSHFKGGPADAIAIKMPENFPFRSDQGFVYEAVISSRDQCEHSLTIKVASSEADCTAARSLLNKQYAWRGYGDTHNIPAKPTYSTFTAFIDGKLVGTLTLGVDSSYGLEVDETFRSELNTFRRVPGAKLCELTKFAFDTEIQSKAILATFFHFIFIYGEYRYNCTNLFIEVNPRHRRFYESMLGFDRIGGLKQNGDVKAPSQLMQLKVAQIRAQLEELSFSSNTVGERSLYPFFLSSNVERQILRQMELGGLKAAGSSHCVMPVMEQPQHNSLAA</sequence>
<comment type="caution">
    <text evidence="2">The sequence shown here is derived from an EMBL/GenBank/DDBJ whole genome shotgun (WGS) entry which is preliminary data.</text>
</comment>
<evidence type="ECO:0000313" key="2">
    <source>
        <dbReference type="EMBL" id="MBB6505336.1"/>
    </source>
</evidence>
<name>A0A7X0MNN1_9SPHN</name>
<dbReference type="RefSeq" id="WP_184506122.1">
    <property type="nucleotide sequence ID" value="NZ_JACHBT010000012.1"/>
</dbReference>
<proteinExistence type="predicted"/>
<dbReference type="Pfam" id="PF21926">
    <property type="entry name" value="FeeM"/>
    <property type="match status" value="1"/>
</dbReference>
<evidence type="ECO:0000259" key="1">
    <source>
        <dbReference type="Pfam" id="PF21926"/>
    </source>
</evidence>
<evidence type="ECO:0000313" key="3">
    <source>
        <dbReference type="Proteomes" id="UP000522313"/>
    </source>
</evidence>
<feature type="domain" description="N-acyl amino acid synthase FeeM catalytic core" evidence="1">
    <location>
        <begin position="60"/>
        <end position="209"/>
    </location>
</feature>
<dbReference type="EMBL" id="JACHBT010000012">
    <property type="protein sequence ID" value="MBB6505336.1"/>
    <property type="molecule type" value="Genomic_DNA"/>
</dbReference>
<dbReference type="SUPFAM" id="SSF55729">
    <property type="entry name" value="Acyl-CoA N-acyltransferases (Nat)"/>
    <property type="match status" value="1"/>
</dbReference>
<dbReference type="InterPro" id="IPR054597">
    <property type="entry name" value="FeeM_cat"/>
</dbReference>
<dbReference type="InterPro" id="IPR016181">
    <property type="entry name" value="Acyl_CoA_acyltransferase"/>
</dbReference>
<gene>
    <name evidence="2" type="ORF">F4693_002324</name>
</gene>
<reference evidence="2 3" key="1">
    <citation type="submission" date="2020-08" db="EMBL/GenBank/DDBJ databases">
        <title>The Agave Microbiome: Exploring the role of microbial communities in plant adaptations to desert environments.</title>
        <authorList>
            <person name="Partida-Martinez L.P."/>
        </authorList>
    </citation>
    <scope>NUCLEOTIDE SEQUENCE [LARGE SCALE GENOMIC DNA]</scope>
    <source>
        <strain evidence="2 3">AS3.13</strain>
    </source>
</reference>
<accession>A0A7X0MNN1</accession>
<dbReference type="AlphaFoldDB" id="A0A7X0MNN1"/>
<dbReference type="Proteomes" id="UP000522313">
    <property type="component" value="Unassembled WGS sequence"/>
</dbReference>
<dbReference type="Gene3D" id="3.40.630.30">
    <property type="match status" value="1"/>
</dbReference>
<protein>
    <recommendedName>
        <fullName evidence="1">N-acyl amino acid synthase FeeM catalytic core domain-containing protein</fullName>
    </recommendedName>
</protein>
<organism evidence="2 3">
    <name type="scientific">Sphingomonas endophytica</name>
    <dbReference type="NCBI Taxonomy" id="869719"/>
    <lineage>
        <taxon>Bacteria</taxon>
        <taxon>Pseudomonadati</taxon>
        <taxon>Pseudomonadota</taxon>
        <taxon>Alphaproteobacteria</taxon>
        <taxon>Sphingomonadales</taxon>
        <taxon>Sphingomonadaceae</taxon>
        <taxon>Sphingomonas</taxon>
    </lineage>
</organism>